<dbReference type="InterPro" id="IPR002052">
    <property type="entry name" value="DNA_methylase_N6_adenine_CS"/>
</dbReference>
<feature type="domain" description="N6 adenine-specific DNA methyltransferase N-terminal" evidence="9">
    <location>
        <begin position="9"/>
        <end position="120"/>
    </location>
</feature>
<dbReference type="Pfam" id="PF02384">
    <property type="entry name" value="N6_Mtase"/>
    <property type="match status" value="1"/>
</dbReference>
<keyword evidence="6" id="KW-0680">Restriction system</keyword>
<evidence type="ECO:0000256" key="1">
    <source>
        <dbReference type="ARBA" id="ARBA00006594"/>
    </source>
</evidence>
<dbReference type="InterPro" id="IPR003356">
    <property type="entry name" value="DNA_methylase_A-5"/>
</dbReference>
<organism evidence="10 11">
    <name type="scientific">Parabacteroides chartae</name>
    <dbReference type="NCBI Taxonomy" id="1037355"/>
    <lineage>
        <taxon>Bacteria</taxon>
        <taxon>Pseudomonadati</taxon>
        <taxon>Bacteroidota</taxon>
        <taxon>Bacteroidia</taxon>
        <taxon>Bacteroidales</taxon>
        <taxon>Tannerellaceae</taxon>
        <taxon>Parabacteroides</taxon>
    </lineage>
</organism>
<dbReference type="InterPro" id="IPR038333">
    <property type="entry name" value="T1MK-like_N_sf"/>
</dbReference>
<evidence type="ECO:0000256" key="2">
    <source>
        <dbReference type="ARBA" id="ARBA00011900"/>
    </source>
</evidence>
<sequence length="684" mass="78410">MPISILQYESDIWSSADSLRSAGLKQSDFPKYMMPFFALRMVESRLIREHKRLSEEFGKTEHNTDDYIEYFLTAGLGYNDYVIRNNKTLSDICANDKTFESDFKTYLGAFDEETRHLLGVDKGNDEEKYLDISGVCGILRAKKILFSIVQGWSKIDLEPFDNSEITTLEEHIKRKWADISAETAGEQYTPDDIIALISDIVASKIQDNQEFLTLYDPTSGGGNLIFGVEDKLATKTSRPIKTHGMDWNSSLYALAKIESRFRIDSDIKYGNTLTDTAFIDKSFDVIVANPPYGVDWKDYRKAIETDKTGRFVALPAISDGQLLFDQHIVYHLDNDGIAVVVNNGSSLFSGDAGSGESTIRKYFFDKDWVEAIIQMPTDEFFNTGIYTYLWVFNKNKPTERKDKIILIDGSNKYIPLKKSKGKKRREMSESNRADIIQALSDFQDNDFSRVFDKWYFYYNKQTIMLTNVDSEGKFIEEKIKLKPTKITQTGEEGTFELKTFELSNFDKTKYNDIFECYEATMAPAINAFDYKENELVVEAEGKFYTYNKDEETILVQTGYAPGQNDNKAKRMGCGKIQIKSTYKKATKTAEAKYIITVELVPDLQKDYEIIAYSPNEEENRANIAAFMTKYVTRPFEYLDNTVGVEINFNKIFYQPEKLERIEDILADLKQLEADLATLENALAL</sequence>
<evidence type="ECO:0000259" key="9">
    <source>
        <dbReference type="Pfam" id="PF12161"/>
    </source>
</evidence>
<evidence type="ECO:0000256" key="6">
    <source>
        <dbReference type="ARBA" id="ARBA00022747"/>
    </source>
</evidence>
<dbReference type="AlphaFoldDB" id="A0A1T5CHK7"/>
<dbReference type="PANTHER" id="PTHR42933:SF3">
    <property type="entry name" value="TYPE I RESTRICTION ENZYME MJAVIII METHYLASE SUBUNIT"/>
    <property type="match status" value="1"/>
</dbReference>
<dbReference type="InterPro" id="IPR029063">
    <property type="entry name" value="SAM-dependent_MTases_sf"/>
</dbReference>
<dbReference type="GO" id="GO:0009307">
    <property type="term" value="P:DNA restriction-modification system"/>
    <property type="evidence" value="ECO:0007669"/>
    <property type="project" value="UniProtKB-KW"/>
</dbReference>
<name>A0A1T5CHK7_9BACT</name>
<evidence type="ECO:0000256" key="5">
    <source>
        <dbReference type="ARBA" id="ARBA00022691"/>
    </source>
</evidence>
<dbReference type="RefSeq" id="WP_079683433.1">
    <property type="nucleotide sequence ID" value="NZ_FUYQ01000012.1"/>
</dbReference>
<evidence type="ECO:0000313" key="11">
    <source>
        <dbReference type="Proteomes" id="UP000190852"/>
    </source>
</evidence>
<dbReference type="Gene3D" id="3.40.50.150">
    <property type="entry name" value="Vaccinia Virus protein VP39"/>
    <property type="match status" value="1"/>
</dbReference>
<dbReference type="PROSITE" id="PS00092">
    <property type="entry name" value="N6_MTASE"/>
    <property type="match status" value="1"/>
</dbReference>
<comment type="catalytic activity">
    <reaction evidence="7">
        <text>a 2'-deoxyadenosine in DNA + S-adenosyl-L-methionine = an N(6)-methyl-2'-deoxyadenosine in DNA + S-adenosyl-L-homocysteine + H(+)</text>
        <dbReference type="Rhea" id="RHEA:15197"/>
        <dbReference type="Rhea" id="RHEA-COMP:12418"/>
        <dbReference type="Rhea" id="RHEA-COMP:12419"/>
        <dbReference type="ChEBI" id="CHEBI:15378"/>
        <dbReference type="ChEBI" id="CHEBI:57856"/>
        <dbReference type="ChEBI" id="CHEBI:59789"/>
        <dbReference type="ChEBI" id="CHEBI:90615"/>
        <dbReference type="ChEBI" id="CHEBI:90616"/>
        <dbReference type="EC" id="2.1.1.72"/>
    </reaction>
</comment>
<dbReference type="GO" id="GO:0003677">
    <property type="term" value="F:DNA binding"/>
    <property type="evidence" value="ECO:0007669"/>
    <property type="project" value="InterPro"/>
</dbReference>
<keyword evidence="3" id="KW-0489">Methyltransferase</keyword>
<evidence type="ECO:0000313" key="10">
    <source>
        <dbReference type="EMBL" id="SKB58975.1"/>
    </source>
</evidence>
<dbReference type="PRINTS" id="PR00507">
    <property type="entry name" value="N12N6MTFRASE"/>
</dbReference>
<comment type="similarity">
    <text evidence="1">Belongs to the N(4)/N(6)-methyltransferase family.</text>
</comment>
<dbReference type="GO" id="GO:0008170">
    <property type="term" value="F:N-methyltransferase activity"/>
    <property type="evidence" value="ECO:0007669"/>
    <property type="project" value="InterPro"/>
</dbReference>
<dbReference type="InterPro" id="IPR022749">
    <property type="entry name" value="D12N6_MeTrfase_N"/>
</dbReference>
<dbReference type="CDD" id="cd02440">
    <property type="entry name" value="AdoMet_MTases"/>
    <property type="match status" value="1"/>
</dbReference>
<evidence type="ECO:0000259" key="8">
    <source>
        <dbReference type="Pfam" id="PF02384"/>
    </source>
</evidence>
<accession>A0A1T5CHK7</accession>
<dbReference type="GO" id="GO:0032259">
    <property type="term" value="P:methylation"/>
    <property type="evidence" value="ECO:0007669"/>
    <property type="project" value="UniProtKB-KW"/>
</dbReference>
<dbReference type="InterPro" id="IPR051537">
    <property type="entry name" value="DNA_Adenine_Mtase"/>
</dbReference>
<evidence type="ECO:0000256" key="3">
    <source>
        <dbReference type="ARBA" id="ARBA00022603"/>
    </source>
</evidence>
<gene>
    <name evidence="10" type="ORF">SAMN05660349_01913</name>
</gene>
<reference evidence="11" key="1">
    <citation type="submission" date="2017-02" db="EMBL/GenBank/DDBJ databases">
        <authorList>
            <person name="Varghese N."/>
            <person name="Submissions S."/>
        </authorList>
    </citation>
    <scope>NUCLEOTIDE SEQUENCE [LARGE SCALE GENOMIC DNA]</scope>
    <source>
        <strain evidence="11">DSM 24967</strain>
    </source>
</reference>
<dbReference type="EMBL" id="FUYQ01000012">
    <property type="protein sequence ID" value="SKB58975.1"/>
    <property type="molecule type" value="Genomic_DNA"/>
</dbReference>
<evidence type="ECO:0000256" key="7">
    <source>
        <dbReference type="ARBA" id="ARBA00047942"/>
    </source>
</evidence>
<dbReference type="PANTHER" id="PTHR42933">
    <property type="entry name" value="SLR6095 PROTEIN"/>
    <property type="match status" value="1"/>
</dbReference>
<dbReference type="Pfam" id="PF12161">
    <property type="entry name" value="HsdM_N"/>
    <property type="match status" value="1"/>
</dbReference>
<protein>
    <recommendedName>
        <fullName evidence="2">site-specific DNA-methyltransferase (adenine-specific)</fullName>
        <ecNumber evidence="2">2.1.1.72</ecNumber>
    </recommendedName>
</protein>
<keyword evidence="4" id="KW-0808">Transferase</keyword>
<keyword evidence="5" id="KW-0949">S-adenosyl-L-methionine</keyword>
<evidence type="ECO:0000256" key="4">
    <source>
        <dbReference type="ARBA" id="ARBA00022679"/>
    </source>
</evidence>
<dbReference type="GO" id="GO:0009007">
    <property type="term" value="F:site-specific DNA-methyltransferase (adenine-specific) activity"/>
    <property type="evidence" value="ECO:0007669"/>
    <property type="project" value="UniProtKB-EC"/>
</dbReference>
<feature type="domain" description="DNA methylase adenine-specific" evidence="8">
    <location>
        <begin position="170"/>
        <end position="446"/>
    </location>
</feature>
<dbReference type="SUPFAM" id="SSF53335">
    <property type="entry name" value="S-adenosyl-L-methionine-dependent methyltransferases"/>
    <property type="match status" value="1"/>
</dbReference>
<proteinExistence type="inferred from homology"/>
<dbReference type="Gene3D" id="1.20.1260.30">
    <property type="match status" value="1"/>
</dbReference>
<dbReference type="EC" id="2.1.1.72" evidence="2"/>
<keyword evidence="11" id="KW-1185">Reference proteome</keyword>
<dbReference type="Proteomes" id="UP000190852">
    <property type="component" value="Unassembled WGS sequence"/>
</dbReference>